<name>A0ABU0YV83_9PROT</name>
<accession>A0ABU0YV83</accession>
<evidence type="ECO:0000256" key="1">
    <source>
        <dbReference type="SAM" id="MobiDB-lite"/>
    </source>
</evidence>
<evidence type="ECO:0000256" key="2">
    <source>
        <dbReference type="SAM" id="Phobius"/>
    </source>
</evidence>
<protein>
    <submittedName>
        <fullName evidence="3">Uncharacterized protein</fullName>
    </submittedName>
</protein>
<keyword evidence="2" id="KW-1133">Transmembrane helix</keyword>
<organism evidence="3 4">
    <name type="scientific">Dongia sedimenti</name>
    <dbReference type="NCBI Taxonomy" id="3064282"/>
    <lineage>
        <taxon>Bacteria</taxon>
        <taxon>Pseudomonadati</taxon>
        <taxon>Pseudomonadota</taxon>
        <taxon>Alphaproteobacteria</taxon>
        <taxon>Rhodospirillales</taxon>
        <taxon>Dongiaceae</taxon>
        <taxon>Dongia</taxon>
    </lineage>
</organism>
<dbReference type="RefSeq" id="WP_379960443.1">
    <property type="nucleotide sequence ID" value="NZ_JAUYVI010000007.1"/>
</dbReference>
<reference evidence="4" key="1">
    <citation type="submission" date="2023-08" db="EMBL/GenBank/DDBJ databases">
        <title>Rhodospirillaceae gen. nov., a novel taxon isolated from the Yangtze River Yuezi River estuary sludge.</title>
        <authorList>
            <person name="Ruan L."/>
        </authorList>
    </citation>
    <scope>NUCLEOTIDE SEQUENCE [LARGE SCALE GENOMIC DNA]</scope>
    <source>
        <strain evidence="4">R-7</strain>
    </source>
</reference>
<feature type="transmembrane region" description="Helical" evidence="2">
    <location>
        <begin position="15"/>
        <end position="37"/>
    </location>
</feature>
<feature type="region of interest" description="Disordered" evidence="1">
    <location>
        <begin position="214"/>
        <end position="243"/>
    </location>
</feature>
<comment type="caution">
    <text evidence="3">The sequence shown here is derived from an EMBL/GenBank/DDBJ whole genome shotgun (WGS) entry which is preliminary data.</text>
</comment>
<keyword evidence="4" id="KW-1185">Reference proteome</keyword>
<keyword evidence="2" id="KW-0812">Transmembrane</keyword>
<dbReference type="Proteomes" id="UP001230156">
    <property type="component" value="Unassembled WGS sequence"/>
</dbReference>
<keyword evidence="2" id="KW-0472">Membrane</keyword>
<gene>
    <name evidence="3" type="ORF">Q8A70_23950</name>
</gene>
<proteinExistence type="predicted"/>
<evidence type="ECO:0000313" key="3">
    <source>
        <dbReference type="EMBL" id="MDQ7250763.1"/>
    </source>
</evidence>
<sequence length="243" mass="26990">MEIDMTALFDLANRYQGAISGLATLVIAIATIVYVKLTHQLAVENRLLRKAGTEPQVVAYLMPDHIHKTMVNFVLANVGQGAALNVKFSFEADAADFTRHEVCLTNSDERTAISVLPQGERVTAFFGSGHNLVRKPALHPFEVLVEYRNTQGLFYRHKFNLDISQFLGLITLGSPPDYEMAEALKKIEQHLSHAISGFKRLKIETITSAEAENKQKQWLQNVRAETAPEPNTSADSSDKTTPP</sequence>
<evidence type="ECO:0000313" key="4">
    <source>
        <dbReference type="Proteomes" id="UP001230156"/>
    </source>
</evidence>
<dbReference type="EMBL" id="JAUYVI010000007">
    <property type="protein sequence ID" value="MDQ7250763.1"/>
    <property type="molecule type" value="Genomic_DNA"/>
</dbReference>